<evidence type="ECO:0000256" key="9">
    <source>
        <dbReference type="HAMAP-Rule" id="MF_00112"/>
    </source>
</evidence>
<dbReference type="SUPFAM" id="SSF51395">
    <property type="entry name" value="FMN-linked oxidoreductases"/>
    <property type="match status" value="1"/>
</dbReference>
<comment type="pathway">
    <text evidence="9">Membrane lipid metabolism; glycerophospholipid metabolism.</text>
</comment>
<reference evidence="10" key="1">
    <citation type="journal article" date="2020" name="mSystems">
        <title>Genome- and Community-Level Interaction Insights into Carbon Utilization and Element Cycling Functions of Hydrothermarchaeota in Hydrothermal Sediment.</title>
        <authorList>
            <person name="Zhou Z."/>
            <person name="Liu Y."/>
            <person name="Xu W."/>
            <person name="Pan J."/>
            <person name="Luo Z.H."/>
            <person name="Li M."/>
        </authorList>
    </citation>
    <scope>NUCLEOTIDE SEQUENCE [LARGE SCALE GENOMIC DNA]</scope>
    <source>
        <strain evidence="10">SpSt-468</strain>
    </source>
</reference>
<dbReference type="GO" id="GO:0120536">
    <property type="term" value="F:heptaprenylglyceryl phosphate synthase activity"/>
    <property type="evidence" value="ECO:0007669"/>
    <property type="project" value="UniProtKB-ARBA"/>
</dbReference>
<sequence>MMKRVETYLNEQINRKGCAHIALVDPDKCNQQQAKALSEEAKKAGTTAFMIGGSTSLGGEYVDDVIKGLKSGSDLPVILFPGSLFGLSRYADAVWFMSVLNSTNTYYITGAQAIGSRMVKAFNLEAIPLGYIVVSPGGTAGFISQVNPIPYEKPEAAAIYALAAQYMGMRFVYLERGSGVDSPVSSIMVKTVKKVLNESKVIVGGGIRTRQYAKEIARAGADIIVTGTVIEEKGTNGALVDILAGIEEGVHER</sequence>
<dbReference type="GO" id="GO:0046474">
    <property type="term" value="P:glycerophospholipid biosynthetic process"/>
    <property type="evidence" value="ECO:0007669"/>
    <property type="project" value="UniProtKB-UniRule"/>
</dbReference>
<evidence type="ECO:0000256" key="6">
    <source>
        <dbReference type="ARBA" id="ARBA00023209"/>
    </source>
</evidence>
<keyword evidence="3 9" id="KW-0479">Metal-binding</keyword>
<keyword evidence="4 9" id="KW-0460">Magnesium</keyword>
<evidence type="ECO:0000256" key="8">
    <source>
        <dbReference type="ARBA" id="ARBA00047288"/>
    </source>
</evidence>
<accession>A0A7C3F4X7</accession>
<keyword evidence="7 9" id="KW-1208">Phospholipid metabolism</keyword>
<dbReference type="Gene3D" id="3.20.20.390">
    <property type="entry name" value="FMN-linked oxidoreductases"/>
    <property type="match status" value="1"/>
</dbReference>
<dbReference type="EMBL" id="DSTX01000011">
    <property type="protein sequence ID" value="HFK20926.1"/>
    <property type="molecule type" value="Genomic_DNA"/>
</dbReference>
<dbReference type="GO" id="GO:0005737">
    <property type="term" value="C:cytoplasm"/>
    <property type="evidence" value="ECO:0007669"/>
    <property type="project" value="UniProtKB-SubCell"/>
</dbReference>
<evidence type="ECO:0000256" key="2">
    <source>
        <dbReference type="ARBA" id="ARBA00022679"/>
    </source>
</evidence>
<gene>
    <name evidence="10" type="ORF">ENS19_06555</name>
</gene>
<keyword evidence="6 9" id="KW-0594">Phospholipid biosynthesis</keyword>
<dbReference type="UniPathway" id="UPA00940"/>
<evidence type="ECO:0000256" key="3">
    <source>
        <dbReference type="ARBA" id="ARBA00022723"/>
    </source>
</evidence>
<comment type="catalytic activity">
    <reaction evidence="8 9">
        <text>sn-glycerol 1-phosphate + (2E,6E,10E)-geranylgeranyl diphosphate = sn-3-O-(geranylgeranyl)glycerol 1-phosphate + diphosphate</text>
        <dbReference type="Rhea" id="RHEA:23404"/>
        <dbReference type="ChEBI" id="CHEBI:33019"/>
        <dbReference type="ChEBI" id="CHEBI:57677"/>
        <dbReference type="ChEBI" id="CHEBI:57685"/>
        <dbReference type="ChEBI" id="CHEBI:58756"/>
        <dbReference type="EC" id="2.5.1.41"/>
    </reaction>
</comment>
<dbReference type="NCBIfam" id="TIGR01769">
    <property type="entry name" value="GGGP"/>
    <property type="match status" value="1"/>
</dbReference>
<keyword evidence="1 9" id="KW-0444">Lipid biosynthesis</keyword>
<dbReference type="InterPro" id="IPR039074">
    <property type="entry name" value="GGGP/HepGP_synthase_I"/>
</dbReference>
<evidence type="ECO:0000256" key="7">
    <source>
        <dbReference type="ARBA" id="ARBA00023264"/>
    </source>
</evidence>
<feature type="binding site" evidence="9">
    <location>
        <position position="54"/>
    </location>
    <ligand>
        <name>Mg(2+)</name>
        <dbReference type="ChEBI" id="CHEBI:18420"/>
    </ligand>
</feature>
<proteinExistence type="inferred from homology"/>
<dbReference type="PANTHER" id="PTHR40029">
    <property type="match status" value="1"/>
</dbReference>
<comment type="caution">
    <text evidence="9">Lacks conserved residue(s) required for the propagation of feature annotation.</text>
</comment>
<dbReference type="HAMAP" id="MF_00112">
    <property type="entry name" value="GGGP_HepGP_synthase"/>
    <property type="match status" value="1"/>
</dbReference>
<dbReference type="FunFam" id="3.20.20.390:FF:000001">
    <property type="entry name" value="Heptaprenylglyceryl phosphate synthase"/>
    <property type="match status" value="1"/>
</dbReference>
<dbReference type="NCBIfam" id="TIGR01768">
    <property type="entry name" value="GGGP-family"/>
    <property type="match status" value="1"/>
</dbReference>
<comment type="cofactor">
    <cofactor evidence="9">
        <name>Mg(2+)</name>
        <dbReference type="ChEBI" id="CHEBI:18420"/>
    </cofactor>
</comment>
<organism evidence="10">
    <name type="scientific">Candidatus Methanomethylicus mesodigestus</name>
    <dbReference type="NCBI Taxonomy" id="1867258"/>
    <lineage>
        <taxon>Archaea</taxon>
        <taxon>Thermoproteota</taxon>
        <taxon>Methanosuratincolia</taxon>
        <taxon>Candidatus Methanomethylicales</taxon>
        <taxon>Candidatus Methanomethylicaceae</taxon>
        <taxon>Candidatus Methanomethylicus</taxon>
    </lineage>
</organism>
<evidence type="ECO:0000256" key="4">
    <source>
        <dbReference type="ARBA" id="ARBA00022842"/>
    </source>
</evidence>
<dbReference type="NCBIfam" id="NF003198">
    <property type="entry name" value="PRK04169.1-2"/>
    <property type="match status" value="1"/>
</dbReference>
<dbReference type="EC" id="2.5.1.41" evidence="9"/>
<dbReference type="CDD" id="cd02812">
    <property type="entry name" value="PcrB_like"/>
    <property type="match status" value="1"/>
</dbReference>
<keyword evidence="2 9" id="KW-0808">Transferase</keyword>
<comment type="similarity">
    <text evidence="9">Belongs to the GGGP/HepGP synthase family.</text>
</comment>
<dbReference type="GO" id="GO:0047294">
    <property type="term" value="F:phosphoglycerol geranylgeranyltransferase activity"/>
    <property type="evidence" value="ECO:0007669"/>
    <property type="project" value="UniProtKB-UniRule"/>
</dbReference>
<dbReference type="AlphaFoldDB" id="A0A7C3F4X7"/>
<dbReference type="InterPro" id="IPR008205">
    <property type="entry name" value="GGGP_HepGP_synthase"/>
</dbReference>
<comment type="subcellular location">
    <subcellularLocation>
        <location evidence="9">Cytoplasm</location>
    </subcellularLocation>
</comment>
<dbReference type="InterPro" id="IPR010946">
    <property type="entry name" value="GGGP_synth"/>
</dbReference>
<keyword evidence="9" id="KW-0963">Cytoplasm</keyword>
<dbReference type="PANTHER" id="PTHR40029:SF2">
    <property type="entry name" value="HEPTAPRENYLGLYCERYL PHOSPHATE SYNTHASE"/>
    <property type="match status" value="1"/>
</dbReference>
<dbReference type="GO" id="GO:0000287">
    <property type="term" value="F:magnesium ion binding"/>
    <property type="evidence" value="ECO:0007669"/>
    <property type="project" value="UniProtKB-UniRule"/>
</dbReference>
<protein>
    <recommendedName>
        <fullName evidence="9">Geranylgeranylglyceryl phosphate synthase</fullName>
        <shortName evidence="9">GGGP synthase</shortName>
        <shortName evidence="9">GGGPS</shortName>
        <ecNumber evidence="9">2.5.1.41</ecNumber>
    </recommendedName>
    <alternativeName>
        <fullName evidence="9">(S)-3-O-geranylgeranylglyceryl phosphate synthase</fullName>
    </alternativeName>
    <alternativeName>
        <fullName evidence="9">Phosphoglycerol geranylgeranyltransferase</fullName>
    </alternativeName>
</protein>
<feature type="binding site" evidence="9">
    <location>
        <position position="25"/>
    </location>
    <ligand>
        <name>Mg(2+)</name>
        <dbReference type="ChEBI" id="CHEBI:18420"/>
    </ligand>
</feature>
<comment type="function">
    <text evidence="9">Prenyltransferase that catalyzes the transfer of the geranylgeranyl moiety of geranylgeranyl diphosphate (GGPP) to the C3 hydroxyl of sn-glycerol-1-phosphate (G1P). This reaction is the first ether-bond-formation step in the biosynthesis of archaeal membrane lipids.</text>
</comment>
<evidence type="ECO:0000256" key="5">
    <source>
        <dbReference type="ARBA" id="ARBA00023098"/>
    </source>
</evidence>
<evidence type="ECO:0000256" key="1">
    <source>
        <dbReference type="ARBA" id="ARBA00022516"/>
    </source>
</evidence>
<name>A0A7C3F4X7_9CREN</name>
<keyword evidence="5 9" id="KW-0443">Lipid metabolism</keyword>
<dbReference type="Pfam" id="PF01884">
    <property type="entry name" value="PcrB"/>
    <property type="match status" value="1"/>
</dbReference>
<comment type="caution">
    <text evidence="10">The sequence shown here is derived from an EMBL/GenBank/DDBJ whole genome shotgun (WGS) entry which is preliminary data.</text>
</comment>
<evidence type="ECO:0000313" key="10">
    <source>
        <dbReference type="EMBL" id="HFK20926.1"/>
    </source>
</evidence>
<dbReference type="InterPro" id="IPR038597">
    <property type="entry name" value="GGGP/HepGP_synthase_sf"/>
</dbReference>